<evidence type="ECO:0000313" key="6">
    <source>
        <dbReference type="EMBL" id="MFB9443537.1"/>
    </source>
</evidence>
<dbReference type="PANTHER" id="PTHR43585:SF2">
    <property type="entry name" value="ATP-GRASP ENZYME FSQD"/>
    <property type="match status" value="1"/>
</dbReference>
<feature type="domain" description="ATP-grasp" evidence="5">
    <location>
        <begin position="113"/>
        <end position="315"/>
    </location>
</feature>
<evidence type="ECO:0000313" key="7">
    <source>
        <dbReference type="Proteomes" id="UP001589608"/>
    </source>
</evidence>
<dbReference type="Proteomes" id="UP001589608">
    <property type="component" value="Unassembled WGS sequence"/>
</dbReference>
<evidence type="ECO:0000256" key="4">
    <source>
        <dbReference type="PROSITE-ProRule" id="PRU00409"/>
    </source>
</evidence>
<keyword evidence="7" id="KW-1185">Reference proteome</keyword>
<dbReference type="PROSITE" id="PS50975">
    <property type="entry name" value="ATP_GRASP"/>
    <property type="match status" value="1"/>
</dbReference>
<dbReference type="RefSeq" id="WP_223093655.1">
    <property type="nucleotide sequence ID" value="NZ_CP061913.1"/>
</dbReference>
<dbReference type="PANTHER" id="PTHR43585">
    <property type="entry name" value="FUMIPYRROLE BIOSYNTHESIS PROTEIN C"/>
    <property type="match status" value="1"/>
</dbReference>
<organism evidence="6 7">
    <name type="scientific">Dactylosporangium vinaceum</name>
    <dbReference type="NCBI Taxonomy" id="53362"/>
    <lineage>
        <taxon>Bacteria</taxon>
        <taxon>Bacillati</taxon>
        <taxon>Actinomycetota</taxon>
        <taxon>Actinomycetes</taxon>
        <taxon>Micromonosporales</taxon>
        <taxon>Micromonosporaceae</taxon>
        <taxon>Dactylosporangium</taxon>
    </lineage>
</organism>
<keyword evidence="2 4" id="KW-0547">Nucleotide-binding</keyword>
<keyword evidence="1" id="KW-0436">Ligase</keyword>
<evidence type="ECO:0000256" key="1">
    <source>
        <dbReference type="ARBA" id="ARBA00022598"/>
    </source>
</evidence>
<proteinExistence type="predicted"/>
<evidence type="ECO:0000259" key="5">
    <source>
        <dbReference type="PROSITE" id="PS50975"/>
    </source>
</evidence>
<evidence type="ECO:0000256" key="3">
    <source>
        <dbReference type="ARBA" id="ARBA00022840"/>
    </source>
</evidence>
<evidence type="ECO:0000256" key="2">
    <source>
        <dbReference type="ARBA" id="ARBA00022741"/>
    </source>
</evidence>
<dbReference type="EMBL" id="JBHMCA010000022">
    <property type="protein sequence ID" value="MFB9443537.1"/>
    <property type="molecule type" value="Genomic_DNA"/>
</dbReference>
<dbReference type="InterPro" id="IPR052032">
    <property type="entry name" value="ATP-dep_AA_Ligase"/>
</dbReference>
<accession>A0ABV5M3X1</accession>
<dbReference type="NCBIfam" id="NF005543">
    <property type="entry name" value="PRK07206.1"/>
    <property type="match status" value="1"/>
</dbReference>
<keyword evidence="3 4" id="KW-0067">ATP-binding</keyword>
<reference evidence="6 7" key="1">
    <citation type="submission" date="2024-09" db="EMBL/GenBank/DDBJ databases">
        <authorList>
            <person name="Sun Q."/>
            <person name="Mori K."/>
        </authorList>
    </citation>
    <scope>NUCLEOTIDE SEQUENCE [LARGE SCALE GENOMIC DNA]</scope>
    <source>
        <strain evidence="6 7">JCM 3307</strain>
    </source>
</reference>
<sequence length="414" mass="46009">MEAIIVEPVSTGHEYADAFRAEGLTPIAVMVAGEAVEAVHGTWHPENFAAVHVLGDRPVEALAEELRQYRPQWLVAGSEMGVQLCDELTAILCPGTGNDAATWPDRRDKWRMAQALQRAGLPHLRQHCSADRDELDAWIAAEGLADERFVVKPPNSGATEDVHLVQPGEDWHPIFERILGKLNYIGVRNEGVLVQEFAEGTEYLVDTYSVDGRHGLVDVCRYAKHRRDDRIGIYERVQFLPADDPDVLELRPYVFGVLDALGIRNGPGHSEVMLTKQGPRLFETAARPAGGGHQMITRMSTGDSQIARTVAHRLRGEFKESYDLRQHLSAVFISAPATGVWRNGDIFEGVDALPTFVDKHFPFGTGDRVVATEDLVTYLAWVILAGPDPEQIEADYQRIKAIESRIEIEPEVRA</sequence>
<dbReference type="Gene3D" id="3.30.470.20">
    <property type="entry name" value="ATP-grasp fold, B domain"/>
    <property type="match status" value="1"/>
</dbReference>
<name>A0ABV5M3X1_9ACTN</name>
<protein>
    <submittedName>
        <fullName evidence="6">ATP-grasp domain-containing protein</fullName>
    </submittedName>
</protein>
<gene>
    <name evidence="6" type="ORF">ACFFTR_10625</name>
</gene>
<dbReference type="InterPro" id="IPR011761">
    <property type="entry name" value="ATP-grasp"/>
</dbReference>
<dbReference type="SUPFAM" id="SSF56059">
    <property type="entry name" value="Glutathione synthetase ATP-binding domain-like"/>
    <property type="match status" value="1"/>
</dbReference>
<comment type="caution">
    <text evidence="6">The sequence shown here is derived from an EMBL/GenBank/DDBJ whole genome shotgun (WGS) entry which is preliminary data.</text>
</comment>
<dbReference type="Pfam" id="PF13535">
    <property type="entry name" value="ATP-grasp_4"/>
    <property type="match status" value="1"/>
</dbReference>